<dbReference type="InterPro" id="IPR006623">
    <property type="entry name" value="THEG"/>
</dbReference>
<keyword evidence="3" id="KW-1185">Reference proteome</keyword>
<evidence type="ECO:0000256" key="1">
    <source>
        <dbReference type="SAM" id="MobiDB-lite"/>
    </source>
</evidence>
<proteinExistence type="predicted"/>
<organism evidence="2 3">
    <name type="scientific">Vespula vulgaris</name>
    <name type="common">Yellow jacket</name>
    <name type="synonym">Wasp</name>
    <dbReference type="NCBI Taxonomy" id="7454"/>
    <lineage>
        <taxon>Eukaryota</taxon>
        <taxon>Metazoa</taxon>
        <taxon>Ecdysozoa</taxon>
        <taxon>Arthropoda</taxon>
        <taxon>Hexapoda</taxon>
        <taxon>Insecta</taxon>
        <taxon>Pterygota</taxon>
        <taxon>Neoptera</taxon>
        <taxon>Endopterygota</taxon>
        <taxon>Hymenoptera</taxon>
        <taxon>Apocrita</taxon>
        <taxon>Aculeata</taxon>
        <taxon>Vespoidea</taxon>
        <taxon>Vespidae</taxon>
        <taxon>Vespinae</taxon>
        <taxon>Vespula</taxon>
    </lineage>
</organism>
<dbReference type="Pfam" id="PF14912">
    <property type="entry name" value="THEG"/>
    <property type="match status" value="2"/>
</dbReference>
<sequence>MSSDHSSQKIPRYEKLAKPKLKIDRISNVNPYKIKPSALSYQITDTLNKLAQPKRKPEINIYDYPSSSTRTINTSPQSTEKSMKRKLINSSEESRNIEDLGKKKNLLDSYARITATRNRRCPKRLRDLAKPKRNSIGNENAYGNFDKNYYNTVKVFAPKMNTTFGSQQKR</sequence>
<feature type="region of interest" description="Disordered" evidence="1">
    <location>
        <begin position="60"/>
        <end position="96"/>
    </location>
</feature>
<dbReference type="Proteomes" id="UP000614350">
    <property type="component" value="Unassembled WGS sequence"/>
</dbReference>
<feature type="compositionally biased region" description="Polar residues" evidence="1">
    <location>
        <begin position="65"/>
        <end position="80"/>
    </location>
</feature>
<protein>
    <submittedName>
        <fullName evidence="2">Uncharacterized protein</fullName>
    </submittedName>
</protein>
<dbReference type="EMBL" id="JACSEA010000002">
    <property type="protein sequence ID" value="KAF7407800.1"/>
    <property type="molecule type" value="Genomic_DNA"/>
</dbReference>
<evidence type="ECO:0000313" key="2">
    <source>
        <dbReference type="EMBL" id="KAF7407800.1"/>
    </source>
</evidence>
<reference evidence="2" key="1">
    <citation type="journal article" date="2020" name="G3 (Bethesda)">
        <title>High-Quality Assemblies for Three Invasive Social Wasps from the &lt;i&gt;Vespula&lt;/i&gt; Genus.</title>
        <authorList>
            <person name="Harrop T.W.R."/>
            <person name="Guhlin J."/>
            <person name="McLaughlin G.M."/>
            <person name="Permina E."/>
            <person name="Stockwell P."/>
            <person name="Gilligan J."/>
            <person name="Le Lec M.F."/>
            <person name="Gruber M.A.M."/>
            <person name="Quinn O."/>
            <person name="Lovegrove M."/>
            <person name="Duncan E.J."/>
            <person name="Remnant E.J."/>
            <person name="Van Eeckhoven J."/>
            <person name="Graham B."/>
            <person name="Knapp R.A."/>
            <person name="Langford K.W."/>
            <person name="Kronenberg Z."/>
            <person name="Press M.O."/>
            <person name="Eacker S.M."/>
            <person name="Wilson-Rankin E.E."/>
            <person name="Purcell J."/>
            <person name="Lester P.J."/>
            <person name="Dearden P.K."/>
        </authorList>
    </citation>
    <scope>NUCLEOTIDE SEQUENCE</scope>
    <source>
        <strain evidence="2">Marl-1</strain>
    </source>
</reference>
<accession>A0A834KJH4</accession>
<dbReference type="AlphaFoldDB" id="A0A834KJH4"/>
<evidence type="ECO:0000313" key="3">
    <source>
        <dbReference type="Proteomes" id="UP000614350"/>
    </source>
</evidence>
<gene>
    <name evidence="2" type="ORF">HZH66_002337</name>
</gene>
<comment type="caution">
    <text evidence="2">The sequence shown here is derived from an EMBL/GenBank/DDBJ whole genome shotgun (WGS) entry which is preliminary data.</text>
</comment>
<name>A0A834KJH4_VESVU</name>